<keyword evidence="8" id="KW-1185">Reference proteome</keyword>
<dbReference type="AlphaFoldDB" id="A0A0G4PAU8"/>
<dbReference type="InterPro" id="IPR004276">
    <property type="entry name" value="GlycoTrans_28_N"/>
</dbReference>
<accession>A0A0G4PAU8</accession>
<protein>
    <submittedName>
        <fullName evidence="7">UDP-glucuronosyl/UDP-glucosyltransferase</fullName>
    </submittedName>
</protein>
<evidence type="ECO:0000256" key="4">
    <source>
        <dbReference type="SAM" id="MobiDB-lite"/>
    </source>
</evidence>
<feature type="domain" description="Glycosyltransferase family 28 N-terminal" evidence="5">
    <location>
        <begin position="89"/>
        <end position="237"/>
    </location>
</feature>
<dbReference type="GO" id="GO:0012505">
    <property type="term" value="C:endomembrane system"/>
    <property type="evidence" value="ECO:0007669"/>
    <property type="project" value="UniProtKB-SubCell"/>
</dbReference>
<dbReference type="PANTHER" id="PTHR48050:SF27">
    <property type="entry name" value="GLUCOSYLTRANSFERASE, PUTATIVE (AFU_ORTHOLOGUE AFUA_7G04880)-RELATED"/>
    <property type="match status" value="1"/>
</dbReference>
<keyword evidence="2 7" id="KW-0808">Transferase</keyword>
<evidence type="ECO:0000256" key="3">
    <source>
        <dbReference type="ARBA" id="ARBA00023098"/>
    </source>
</evidence>
<dbReference type="GO" id="GO:0016906">
    <property type="term" value="F:sterol 3-beta-glucosyltransferase activity"/>
    <property type="evidence" value="ECO:0007669"/>
    <property type="project" value="UniProtKB-ARBA"/>
</dbReference>
<dbReference type="FunFam" id="3.40.50.2000:FF:000100">
    <property type="entry name" value="Glycosyltransferase family 1 protein"/>
    <property type="match status" value="1"/>
</dbReference>
<evidence type="ECO:0000256" key="1">
    <source>
        <dbReference type="ARBA" id="ARBA00004184"/>
    </source>
</evidence>
<name>A0A0G4PAU8_PENC3</name>
<dbReference type="GO" id="GO:0005975">
    <property type="term" value="P:carbohydrate metabolic process"/>
    <property type="evidence" value="ECO:0007669"/>
    <property type="project" value="InterPro"/>
</dbReference>
<comment type="subcellular location">
    <subcellularLocation>
        <location evidence="1">Endomembrane system</location>
        <topology evidence="1">Peripheral membrane protein</topology>
    </subcellularLocation>
</comment>
<dbReference type="Proteomes" id="UP000053732">
    <property type="component" value="Unassembled WGS sequence"/>
</dbReference>
<dbReference type="SUPFAM" id="SSF53756">
    <property type="entry name" value="UDP-Glycosyltransferase/glycogen phosphorylase"/>
    <property type="match status" value="1"/>
</dbReference>
<reference evidence="7 8" key="1">
    <citation type="journal article" date="2014" name="Nat. Commun.">
        <title>Multiple recent horizontal transfers of a large genomic region in cheese making fungi.</title>
        <authorList>
            <person name="Cheeseman K."/>
            <person name="Ropars J."/>
            <person name="Renault P."/>
            <person name="Dupont J."/>
            <person name="Gouzy J."/>
            <person name="Branca A."/>
            <person name="Abraham A.L."/>
            <person name="Ceppi M."/>
            <person name="Conseiller E."/>
            <person name="Debuchy R."/>
            <person name="Malagnac F."/>
            <person name="Goarin A."/>
            <person name="Silar P."/>
            <person name="Lacoste S."/>
            <person name="Sallet E."/>
            <person name="Bensimon A."/>
            <person name="Giraud T."/>
            <person name="Brygoo Y."/>
        </authorList>
    </citation>
    <scope>NUCLEOTIDE SEQUENCE [LARGE SCALE GENOMIC DNA]</scope>
    <source>
        <strain evidence="8">FM 013</strain>
    </source>
</reference>
<dbReference type="Pfam" id="PF03033">
    <property type="entry name" value="Glyco_transf_28"/>
    <property type="match status" value="1"/>
</dbReference>
<dbReference type="Gene3D" id="3.40.50.2000">
    <property type="entry name" value="Glycogen Phosphorylase B"/>
    <property type="match status" value="2"/>
</dbReference>
<dbReference type="InterPro" id="IPR050426">
    <property type="entry name" value="Glycosyltransferase_28"/>
</dbReference>
<dbReference type="CDD" id="cd03784">
    <property type="entry name" value="GT1_Gtf-like"/>
    <property type="match status" value="1"/>
</dbReference>
<evidence type="ECO:0000256" key="2">
    <source>
        <dbReference type="ARBA" id="ARBA00022679"/>
    </source>
</evidence>
<feature type="compositionally biased region" description="Polar residues" evidence="4">
    <location>
        <begin position="620"/>
        <end position="650"/>
    </location>
</feature>
<dbReference type="GO" id="GO:0006629">
    <property type="term" value="P:lipid metabolic process"/>
    <property type="evidence" value="ECO:0007669"/>
    <property type="project" value="UniProtKB-KW"/>
</dbReference>
<dbReference type="EMBL" id="HG793142">
    <property type="protein sequence ID" value="CRL23420.1"/>
    <property type="molecule type" value="Genomic_DNA"/>
</dbReference>
<dbReference type="FunFam" id="3.40.50.2000:FF:000009">
    <property type="entry name" value="Sterol 3-beta-glucosyltransferase UGT80A2"/>
    <property type="match status" value="1"/>
</dbReference>
<dbReference type="InterPro" id="IPR002213">
    <property type="entry name" value="UDP_glucos_trans"/>
</dbReference>
<dbReference type="PANTHER" id="PTHR48050">
    <property type="entry name" value="STEROL 3-BETA-GLUCOSYLTRANSFERASE"/>
    <property type="match status" value="1"/>
</dbReference>
<dbReference type="STRING" id="1429867.A0A0G4PAU8"/>
<keyword evidence="3" id="KW-0443">Lipid metabolism</keyword>
<organism evidence="7 8">
    <name type="scientific">Penicillium camemberti (strain FM 013)</name>
    <dbReference type="NCBI Taxonomy" id="1429867"/>
    <lineage>
        <taxon>Eukaryota</taxon>
        <taxon>Fungi</taxon>
        <taxon>Dikarya</taxon>
        <taxon>Ascomycota</taxon>
        <taxon>Pezizomycotina</taxon>
        <taxon>Eurotiomycetes</taxon>
        <taxon>Eurotiomycetidae</taxon>
        <taxon>Eurotiales</taxon>
        <taxon>Aspergillaceae</taxon>
        <taxon>Penicillium</taxon>
    </lineage>
</organism>
<dbReference type="Pfam" id="PF06722">
    <property type="entry name" value="EryCIII-like_C"/>
    <property type="match status" value="1"/>
</dbReference>
<gene>
    <name evidence="7" type="ORF">PCAMFM013_S009g000360</name>
</gene>
<dbReference type="InterPro" id="IPR010610">
    <property type="entry name" value="EryCIII-like_C"/>
</dbReference>
<feature type="region of interest" description="Disordered" evidence="4">
    <location>
        <begin position="613"/>
        <end position="652"/>
    </location>
</feature>
<evidence type="ECO:0000259" key="6">
    <source>
        <dbReference type="Pfam" id="PF06722"/>
    </source>
</evidence>
<feature type="region of interest" description="Disordered" evidence="4">
    <location>
        <begin position="1"/>
        <end position="30"/>
    </location>
</feature>
<evidence type="ECO:0000313" key="7">
    <source>
        <dbReference type="EMBL" id="CRL23420.1"/>
    </source>
</evidence>
<evidence type="ECO:0000313" key="8">
    <source>
        <dbReference type="Proteomes" id="UP000053732"/>
    </source>
</evidence>
<sequence>MYSKDAEMASHNQHDDQGDEQPPPPYEEIPQNLSEAQGISVNDDGRVVVDASSRLCRSLSRLLPNVVRQSVSPPGYSEGVPTFKFPLNIVIQIVGSRGDVQPFVALGAELQNMGHRVRIATHNVFEQFILEAGLEFYPIGGDPADLMSYMVKNPGLIPSLDSVREGDIQKKQLMMAEILHGCWQSCLMPDPITNTPFVANAIIANPPSFAHVHCAQALGIPLHLMFTMPWSPTTAFPHPLANLKNIPADQAWLNRVSYGVVDWLSWQGLGGVINDWRKHELELEPISLSDGPFILTKLNVPYTYCWSPGLVPKPNDWPHNFDVCGFFFRDPPNYQPPAEIAEFLNAGPPPVYFGFGSIVLEDPAEITKTILQTVQETGVRAIISRGWSKLGGESGELNRSDVLFIGDCPHEWLFERVSAVVHHGGAGTTACGLRNGKPTIIVPFFGDQPFWGEMVSAAGAGPDPIPYKQLNVNALAHAVRFCLTPEAVRSAQGIAAKMEKEKGVKTAVESFHRNLPKGLVECDLLPEFPAVWRYRLGKKRFRLSKVAAEILVEKNLIDVKRLKPYQPNPIIIENTRWDPVTGISSAGMGFTFDMLKSGGDIFYKPYKVYQDGRTEPLPSPTGSENTPTQLLSPRSSGSSVRKAQSMNDLTGSREVVPKKKGRGAAMASASTQASGKFLGKIASGVIVDIPLAAAEGFRVLPGLYGDKVPQYGQVKDWKTGAVAGAKSFARGMGGAMTDMIYQPYKGARDGGVAGFAGGIFKGSFGSLAKLAHGGIGFIAYPSQGIKQSIYSAFHKSTRNLILASLHLEGEDAVRQQRVRGFEDQKVTEKFMAMTKSEADDDSDYI</sequence>
<feature type="compositionally biased region" description="Basic and acidic residues" evidence="4">
    <location>
        <begin position="1"/>
        <end position="16"/>
    </location>
</feature>
<evidence type="ECO:0000259" key="5">
    <source>
        <dbReference type="Pfam" id="PF03033"/>
    </source>
</evidence>
<feature type="domain" description="Erythromycin biosynthesis protein CIII-like C-terminal" evidence="6">
    <location>
        <begin position="407"/>
        <end position="491"/>
    </location>
</feature>
<proteinExistence type="predicted"/>